<dbReference type="EMBL" id="AJYA01000056">
    <property type="protein sequence ID" value="EIM73733.1"/>
    <property type="molecule type" value="Genomic_DNA"/>
</dbReference>
<feature type="chain" id="PRO_5003700155" description="Outer membrane protein beta-barrel domain-containing protein" evidence="1">
    <location>
        <begin position="20"/>
        <end position="257"/>
    </location>
</feature>
<dbReference type="OrthoDB" id="959017at2"/>
<feature type="signal peptide" evidence="1">
    <location>
        <begin position="1"/>
        <end position="19"/>
    </location>
</feature>
<evidence type="ECO:0000259" key="2">
    <source>
        <dbReference type="Pfam" id="PF13568"/>
    </source>
</evidence>
<feature type="domain" description="Outer membrane protein beta-barrel" evidence="2">
    <location>
        <begin position="52"/>
        <end position="233"/>
    </location>
</feature>
<accession>I5BVY1</accession>
<reference evidence="3 4" key="1">
    <citation type="submission" date="2012-05" db="EMBL/GenBank/DDBJ databases">
        <title>Genome sequence of Nitritalea halalkaliphila LW7.</title>
        <authorList>
            <person name="Jangir P.K."/>
            <person name="Singh A."/>
            <person name="Shivaji S."/>
            <person name="Sharma R."/>
        </authorList>
    </citation>
    <scope>NUCLEOTIDE SEQUENCE [LARGE SCALE GENOMIC DNA]</scope>
    <source>
        <strain evidence="3 4">LW7</strain>
    </source>
</reference>
<evidence type="ECO:0000313" key="3">
    <source>
        <dbReference type="EMBL" id="EIM73733.1"/>
    </source>
</evidence>
<dbReference type="Proteomes" id="UP000005551">
    <property type="component" value="Unassembled WGS sequence"/>
</dbReference>
<dbReference type="AlphaFoldDB" id="I5BVY1"/>
<proteinExistence type="predicted"/>
<sequence>MKKVALVTLFCMLLGVVYAQESTQSEENAVKKTRERTPIGGRPDLKGDLFVDFGFNLLNNRPSELNTRFFASRTLNVSYQYPIPIFGERSGFSFNPGIGIGSDRMALRADSTFVTNPTLGPESSMLASIRGLYGDDIQIRRNNFIANYLDIPLEFRYHFNKSDYNRSFKIAVGAKVGLLMNAHTKVAYTDPDGNRRQIKDRQNYGLNPIRYGVYTRVAFPGFNFWGYYGLNNIWREGQGPLNTEANQINFGISVALF</sequence>
<keyword evidence="4" id="KW-1185">Reference proteome</keyword>
<dbReference type="STRING" id="1189621.A3SI_17287"/>
<name>I5BVY1_9BACT</name>
<dbReference type="InterPro" id="IPR025665">
    <property type="entry name" value="Beta-barrel_OMP_2"/>
</dbReference>
<keyword evidence="1" id="KW-0732">Signal</keyword>
<organism evidence="3 4">
    <name type="scientific">Nitritalea halalkaliphila LW7</name>
    <dbReference type="NCBI Taxonomy" id="1189621"/>
    <lineage>
        <taxon>Bacteria</taxon>
        <taxon>Pseudomonadati</taxon>
        <taxon>Bacteroidota</taxon>
        <taxon>Cytophagia</taxon>
        <taxon>Cytophagales</taxon>
        <taxon>Cyclobacteriaceae</taxon>
        <taxon>Nitritalea</taxon>
    </lineage>
</organism>
<dbReference type="Pfam" id="PF13568">
    <property type="entry name" value="OMP_b-brl_2"/>
    <property type="match status" value="1"/>
</dbReference>
<protein>
    <recommendedName>
        <fullName evidence="2">Outer membrane protein beta-barrel domain-containing protein</fullName>
    </recommendedName>
</protein>
<gene>
    <name evidence="3" type="ORF">A3SI_17287</name>
</gene>
<dbReference type="RefSeq" id="WP_009056931.1">
    <property type="nucleotide sequence ID" value="NZ_AJYA01000056.1"/>
</dbReference>
<evidence type="ECO:0000256" key="1">
    <source>
        <dbReference type="SAM" id="SignalP"/>
    </source>
</evidence>
<comment type="caution">
    <text evidence="3">The sequence shown here is derived from an EMBL/GenBank/DDBJ whole genome shotgun (WGS) entry which is preliminary data.</text>
</comment>
<evidence type="ECO:0000313" key="4">
    <source>
        <dbReference type="Proteomes" id="UP000005551"/>
    </source>
</evidence>